<keyword evidence="2" id="KW-1185">Reference proteome</keyword>
<dbReference type="AlphaFoldDB" id="A0A0C3NME5"/>
<name>A0A0C3NME5_PISTI</name>
<reference evidence="2" key="2">
    <citation type="submission" date="2015-01" db="EMBL/GenBank/DDBJ databases">
        <title>Evolutionary Origins and Diversification of the Mycorrhizal Mutualists.</title>
        <authorList>
            <consortium name="DOE Joint Genome Institute"/>
            <consortium name="Mycorrhizal Genomics Consortium"/>
            <person name="Kohler A."/>
            <person name="Kuo A."/>
            <person name="Nagy L.G."/>
            <person name="Floudas D."/>
            <person name="Copeland A."/>
            <person name="Barry K.W."/>
            <person name="Cichocki N."/>
            <person name="Veneault-Fourrey C."/>
            <person name="LaButti K."/>
            <person name="Lindquist E.A."/>
            <person name="Lipzen A."/>
            <person name="Lundell T."/>
            <person name="Morin E."/>
            <person name="Murat C."/>
            <person name="Riley R."/>
            <person name="Ohm R."/>
            <person name="Sun H."/>
            <person name="Tunlid A."/>
            <person name="Henrissat B."/>
            <person name="Grigoriev I.V."/>
            <person name="Hibbett D.S."/>
            <person name="Martin F."/>
        </authorList>
    </citation>
    <scope>NUCLEOTIDE SEQUENCE [LARGE SCALE GENOMIC DNA]</scope>
    <source>
        <strain evidence="2">Marx 270</strain>
    </source>
</reference>
<proteinExistence type="predicted"/>
<dbReference type="HOGENOM" id="CLU_2961826_0_0_1"/>
<dbReference type="Proteomes" id="UP000054217">
    <property type="component" value="Unassembled WGS sequence"/>
</dbReference>
<protein>
    <submittedName>
        <fullName evidence="1">Uncharacterized protein</fullName>
    </submittedName>
</protein>
<accession>A0A0C3NME5</accession>
<gene>
    <name evidence="1" type="ORF">M404DRAFT_1002509</name>
</gene>
<sequence length="59" mass="6335">MSVLSGLVLFCSTSDQRSAAGSYMQICSSRNCVEVANGRGLHANAVQKRMIDRSMRLGA</sequence>
<dbReference type="InParanoid" id="A0A0C3NME5"/>
<evidence type="ECO:0000313" key="1">
    <source>
        <dbReference type="EMBL" id="KIO02075.1"/>
    </source>
</evidence>
<dbReference type="EMBL" id="KN831983">
    <property type="protein sequence ID" value="KIO02075.1"/>
    <property type="molecule type" value="Genomic_DNA"/>
</dbReference>
<reference evidence="1 2" key="1">
    <citation type="submission" date="2014-04" db="EMBL/GenBank/DDBJ databases">
        <authorList>
            <consortium name="DOE Joint Genome Institute"/>
            <person name="Kuo A."/>
            <person name="Kohler A."/>
            <person name="Costa M.D."/>
            <person name="Nagy L.G."/>
            <person name="Floudas D."/>
            <person name="Copeland A."/>
            <person name="Barry K.W."/>
            <person name="Cichocki N."/>
            <person name="Veneault-Fourrey C."/>
            <person name="LaButti K."/>
            <person name="Lindquist E.A."/>
            <person name="Lipzen A."/>
            <person name="Lundell T."/>
            <person name="Morin E."/>
            <person name="Murat C."/>
            <person name="Sun H."/>
            <person name="Tunlid A."/>
            <person name="Henrissat B."/>
            <person name="Grigoriev I.V."/>
            <person name="Hibbett D.S."/>
            <person name="Martin F."/>
            <person name="Nordberg H.P."/>
            <person name="Cantor M.N."/>
            <person name="Hua S.X."/>
        </authorList>
    </citation>
    <scope>NUCLEOTIDE SEQUENCE [LARGE SCALE GENOMIC DNA]</scope>
    <source>
        <strain evidence="1 2">Marx 270</strain>
    </source>
</reference>
<evidence type="ECO:0000313" key="2">
    <source>
        <dbReference type="Proteomes" id="UP000054217"/>
    </source>
</evidence>
<organism evidence="1 2">
    <name type="scientific">Pisolithus tinctorius Marx 270</name>
    <dbReference type="NCBI Taxonomy" id="870435"/>
    <lineage>
        <taxon>Eukaryota</taxon>
        <taxon>Fungi</taxon>
        <taxon>Dikarya</taxon>
        <taxon>Basidiomycota</taxon>
        <taxon>Agaricomycotina</taxon>
        <taxon>Agaricomycetes</taxon>
        <taxon>Agaricomycetidae</taxon>
        <taxon>Boletales</taxon>
        <taxon>Sclerodermatineae</taxon>
        <taxon>Pisolithaceae</taxon>
        <taxon>Pisolithus</taxon>
    </lineage>
</organism>